<name>Q5AXC3_EMENI</name>
<keyword evidence="1" id="KW-0812">Transmembrane</keyword>
<keyword evidence="3" id="KW-1185">Reference proteome</keyword>
<accession>Q5AXC3</accession>
<dbReference type="KEGG" id="ani:ANIA_07057"/>
<reference evidence="3" key="1">
    <citation type="journal article" date="2005" name="Nature">
        <title>Sequencing of Aspergillus nidulans and comparative analysis with A. fumigatus and A. oryzae.</title>
        <authorList>
            <person name="Galagan J.E."/>
            <person name="Calvo S.E."/>
            <person name="Cuomo C."/>
            <person name="Ma L.J."/>
            <person name="Wortman J.R."/>
            <person name="Batzoglou S."/>
            <person name="Lee S.I."/>
            <person name="Basturkmen M."/>
            <person name="Spevak C.C."/>
            <person name="Clutterbuck J."/>
            <person name="Kapitonov V."/>
            <person name="Jurka J."/>
            <person name="Scazzocchio C."/>
            <person name="Farman M."/>
            <person name="Butler J."/>
            <person name="Purcell S."/>
            <person name="Harris S."/>
            <person name="Braus G.H."/>
            <person name="Draht O."/>
            <person name="Busch S."/>
            <person name="D'Enfert C."/>
            <person name="Bouchier C."/>
            <person name="Goldman G.H."/>
            <person name="Bell-Pedersen D."/>
            <person name="Griffiths-Jones S."/>
            <person name="Doonan J.H."/>
            <person name="Yu J."/>
            <person name="Vienken K."/>
            <person name="Pain A."/>
            <person name="Freitag M."/>
            <person name="Selker E.U."/>
            <person name="Archer D.B."/>
            <person name="Penalva M.A."/>
            <person name="Oakley B.R."/>
            <person name="Momany M."/>
            <person name="Tanaka T."/>
            <person name="Kumagai T."/>
            <person name="Asai K."/>
            <person name="Machida M."/>
            <person name="Nierman W.C."/>
            <person name="Denning D.W."/>
            <person name="Caddick M."/>
            <person name="Hynes M."/>
            <person name="Paoletti M."/>
            <person name="Fischer R."/>
            <person name="Miller B."/>
            <person name="Dyer P."/>
            <person name="Sachs M.S."/>
            <person name="Osmani S.A."/>
            <person name="Birren B.W."/>
        </authorList>
    </citation>
    <scope>NUCLEOTIDE SEQUENCE [LARGE SCALE GENOMIC DNA]</scope>
    <source>
        <strain evidence="3">FGSC A4 / ATCC 38163 / CBS 112.46 / NRRL 194 / M139</strain>
    </source>
</reference>
<proteinExistence type="predicted"/>
<gene>
    <name evidence="2" type="ORF">ANIA_07057</name>
</gene>
<dbReference type="InParanoid" id="Q5AXC3"/>
<keyword evidence="1" id="KW-1133">Transmembrane helix</keyword>
<evidence type="ECO:0000313" key="3">
    <source>
        <dbReference type="Proteomes" id="UP000000560"/>
    </source>
</evidence>
<reference evidence="3" key="2">
    <citation type="journal article" date="2009" name="Fungal Genet. Biol.">
        <title>The 2008 update of the Aspergillus nidulans genome annotation: a community effort.</title>
        <authorList>
            <person name="Wortman J.R."/>
            <person name="Gilsenan J.M."/>
            <person name="Joardar V."/>
            <person name="Deegan J."/>
            <person name="Clutterbuck J."/>
            <person name="Andersen M.R."/>
            <person name="Archer D."/>
            <person name="Bencina M."/>
            <person name="Braus G."/>
            <person name="Coutinho P."/>
            <person name="von Dohren H."/>
            <person name="Doonan J."/>
            <person name="Driessen A.J."/>
            <person name="Durek P."/>
            <person name="Espeso E."/>
            <person name="Fekete E."/>
            <person name="Flipphi M."/>
            <person name="Estrada C.G."/>
            <person name="Geysens S."/>
            <person name="Goldman G."/>
            <person name="de Groot P.W."/>
            <person name="Hansen K."/>
            <person name="Harris S.D."/>
            <person name="Heinekamp T."/>
            <person name="Helmstaedt K."/>
            <person name="Henrissat B."/>
            <person name="Hofmann G."/>
            <person name="Homan T."/>
            <person name="Horio T."/>
            <person name="Horiuchi H."/>
            <person name="James S."/>
            <person name="Jones M."/>
            <person name="Karaffa L."/>
            <person name="Karanyi Z."/>
            <person name="Kato M."/>
            <person name="Keller N."/>
            <person name="Kelly D.E."/>
            <person name="Kiel J.A."/>
            <person name="Kim J.M."/>
            <person name="van der Klei I.J."/>
            <person name="Klis F.M."/>
            <person name="Kovalchuk A."/>
            <person name="Krasevec N."/>
            <person name="Kubicek C.P."/>
            <person name="Liu B."/>
            <person name="Maccabe A."/>
            <person name="Meyer V."/>
            <person name="Mirabito P."/>
            <person name="Miskei M."/>
            <person name="Mos M."/>
            <person name="Mullins J."/>
            <person name="Nelson D.R."/>
            <person name="Nielsen J."/>
            <person name="Oakley B.R."/>
            <person name="Osmani S.A."/>
            <person name="Pakula T."/>
            <person name="Paszewski A."/>
            <person name="Paulsen I."/>
            <person name="Pilsyk S."/>
            <person name="Pocsi I."/>
            <person name="Punt P.J."/>
            <person name="Ram A.F."/>
            <person name="Ren Q."/>
            <person name="Robellet X."/>
            <person name="Robson G."/>
            <person name="Seiboth B."/>
            <person name="van Solingen P."/>
            <person name="Specht T."/>
            <person name="Sun J."/>
            <person name="Taheri-Talesh N."/>
            <person name="Takeshita N."/>
            <person name="Ussery D."/>
            <person name="vanKuyk P.A."/>
            <person name="Visser H."/>
            <person name="van de Vondervoort P.J."/>
            <person name="de Vries R.P."/>
            <person name="Walton J."/>
            <person name="Xiang X."/>
            <person name="Xiong Y."/>
            <person name="Zeng A.P."/>
            <person name="Brandt B.W."/>
            <person name="Cornell M.J."/>
            <person name="van den Hondel C.A."/>
            <person name="Visser J."/>
            <person name="Oliver S.G."/>
            <person name="Turner G."/>
        </authorList>
    </citation>
    <scope>GENOME REANNOTATION</scope>
    <source>
        <strain evidence="3">FGSC A4 / ATCC 38163 / CBS 112.46 / NRRL 194 / M139</strain>
    </source>
</reference>
<sequence>MRTTKTTADTINGLLDKTASSTLRRLDLGFLTIGFLGYVFKYLDQINISNAYVSGMQDNLKLYSNELGYFTTYFNISTTNQVLWNVFTCCLSTVTNEKQGVCTIFVALIAFVLLPRYFGYPPDMERLDGHGPPHLVNYEVFVTFIRPYEAGTLPILRTKTSEL</sequence>
<dbReference type="Proteomes" id="UP000000560">
    <property type="component" value="Chromosome IV"/>
</dbReference>
<dbReference type="OrthoDB" id="6132182at2759"/>
<dbReference type="EMBL" id="BN001304">
    <property type="protein sequence ID" value="CBF79173.1"/>
    <property type="molecule type" value="Genomic_DNA"/>
</dbReference>
<dbReference type="RefSeq" id="XP_664661.1">
    <property type="nucleotide sequence ID" value="XM_659569.1"/>
</dbReference>
<protein>
    <submittedName>
        <fullName evidence="2">Uncharacterized protein</fullName>
    </submittedName>
</protein>
<evidence type="ECO:0000313" key="2">
    <source>
        <dbReference type="EMBL" id="CBF79173.1"/>
    </source>
</evidence>
<accession>C8VB46</accession>
<dbReference type="AlphaFoldDB" id="Q5AXC3"/>
<feature type="transmembrane region" description="Helical" evidence="1">
    <location>
        <begin position="101"/>
        <end position="118"/>
    </location>
</feature>
<dbReference type="GeneID" id="2870199"/>
<evidence type="ECO:0000256" key="1">
    <source>
        <dbReference type="SAM" id="Phobius"/>
    </source>
</evidence>
<dbReference type="HOGENOM" id="CLU_1627017_0_0_1"/>
<dbReference type="OMA" id="NELGYFT"/>
<keyword evidence="1" id="KW-0472">Membrane</keyword>
<organism evidence="2 3">
    <name type="scientific">Emericella nidulans (strain FGSC A4 / ATCC 38163 / CBS 112.46 / NRRL 194 / M139)</name>
    <name type="common">Aspergillus nidulans</name>
    <dbReference type="NCBI Taxonomy" id="227321"/>
    <lineage>
        <taxon>Eukaryota</taxon>
        <taxon>Fungi</taxon>
        <taxon>Dikarya</taxon>
        <taxon>Ascomycota</taxon>
        <taxon>Pezizomycotina</taxon>
        <taxon>Eurotiomycetes</taxon>
        <taxon>Eurotiomycetidae</taxon>
        <taxon>Eurotiales</taxon>
        <taxon>Aspergillaceae</taxon>
        <taxon>Aspergillus</taxon>
        <taxon>Aspergillus subgen. Nidulantes</taxon>
    </lineage>
</organism>